<organism evidence="5 6">
    <name type="scientific">Urochloa decumbens</name>
    <dbReference type="NCBI Taxonomy" id="240449"/>
    <lineage>
        <taxon>Eukaryota</taxon>
        <taxon>Viridiplantae</taxon>
        <taxon>Streptophyta</taxon>
        <taxon>Embryophyta</taxon>
        <taxon>Tracheophyta</taxon>
        <taxon>Spermatophyta</taxon>
        <taxon>Magnoliopsida</taxon>
        <taxon>Liliopsida</taxon>
        <taxon>Poales</taxon>
        <taxon>Poaceae</taxon>
        <taxon>PACMAD clade</taxon>
        <taxon>Panicoideae</taxon>
        <taxon>Panicodae</taxon>
        <taxon>Paniceae</taxon>
        <taxon>Melinidinae</taxon>
        <taxon>Urochloa</taxon>
    </lineage>
</organism>
<keyword evidence="2" id="KW-0732">Signal</keyword>
<dbReference type="Proteomes" id="UP001497457">
    <property type="component" value="Chromosome 20rd"/>
</dbReference>
<dbReference type="GO" id="GO:0016787">
    <property type="term" value="F:hydrolase activity"/>
    <property type="evidence" value="ECO:0007669"/>
    <property type="project" value="UniProtKB-KW"/>
</dbReference>
<reference evidence="5 6" key="2">
    <citation type="submission" date="2024-10" db="EMBL/GenBank/DDBJ databases">
        <authorList>
            <person name="Ryan C."/>
        </authorList>
    </citation>
    <scope>NUCLEOTIDE SEQUENCE [LARGE SCALE GENOMIC DNA]</scope>
</reference>
<dbReference type="CDD" id="cd01837">
    <property type="entry name" value="SGNH_plant_lipase_like"/>
    <property type="match status" value="1"/>
</dbReference>
<evidence type="ECO:0000256" key="3">
    <source>
        <dbReference type="ARBA" id="ARBA00022801"/>
    </source>
</evidence>
<keyword evidence="4" id="KW-0325">Glycoprotein</keyword>
<dbReference type="EMBL" id="OZ075130">
    <property type="protein sequence ID" value="CAL4975149.1"/>
    <property type="molecule type" value="Genomic_DNA"/>
</dbReference>
<evidence type="ECO:0008006" key="7">
    <source>
        <dbReference type="Google" id="ProtNLM"/>
    </source>
</evidence>
<gene>
    <name evidence="5" type="ORF">URODEC1_LOCUS52958</name>
</gene>
<evidence type="ECO:0000313" key="6">
    <source>
        <dbReference type="Proteomes" id="UP001497457"/>
    </source>
</evidence>
<protein>
    <recommendedName>
        <fullName evidence="7">GDSL esterase/lipase</fullName>
    </recommendedName>
</protein>
<dbReference type="InterPro" id="IPR036514">
    <property type="entry name" value="SGNH_hydro_sf"/>
</dbReference>
<evidence type="ECO:0000256" key="4">
    <source>
        <dbReference type="ARBA" id="ARBA00023180"/>
    </source>
</evidence>
<keyword evidence="3" id="KW-0378">Hydrolase</keyword>
<dbReference type="PANTHER" id="PTHR22835">
    <property type="entry name" value="ZINC FINGER FYVE DOMAIN CONTAINING PROTEIN"/>
    <property type="match status" value="1"/>
</dbReference>
<evidence type="ECO:0000313" key="5">
    <source>
        <dbReference type="EMBL" id="CAL4975149.1"/>
    </source>
</evidence>
<reference evidence="6" key="1">
    <citation type="submission" date="2024-06" db="EMBL/GenBank/DDBJ databases">
        <authorList>
            <person name="Ryan C."/>
        </authorList>
    </citation>
    <scope>NUCLEOTIDE SEQUENCE [LARGE SCALE GENOMIC DNA]</scope>
</reference>
<proteinExistence type="inferred from homology"/>
<evidence type="ECO:0000256" key="2">
    <source>
        <dbReference type="ARBA" id="ARBA00022729"/>
    </source>
</evidence>
<dbReference type="SUPFAM" id="SSF52266">
    <property type="entry name" value="SGNH hydrolase"/>
    <property type="match status" value="1"/>
</dbReference>
<comment type="similarity">
    <text evidence="1">Belongs to the 'GDSL' lipolytic enzyme family.</text>
</comment>
<dbReference type="AlphaFoldDB" id="A0ABC9ACQ6"/>
<dbReference type="Pfam" id="PF00657">
    <property type="entry name" value="Lipase_GDSL"/>
    <property type="match status" value="1"/>
</dbReference>
<accession>A0ABC9ACQ6</accession>
<sequence>MMMPTPDFANGGAIQDTDSSFSLHGGTMKTDSADARRHDDLKFLYLAIVLIVLLFNPHEGLCSCYKRIFSFGDSTIDTGNFVHLIGKAKSKYTEPPYGMTFFKHATGRTCDGRVLIDFYAQALQLPQIPPYLSKNDSREFPSGANYAVVGATTRVINYSVPLLNGTVGVSWPLGIQTSWFEEMAQRIAPGDGAKQHFLRDSLVVMGQISGNDYDSLFNAGRGRPGDNIQDIIIDIVIYITHFIEEFIVYYGGTTFLVPGSFPMGCYPSYLDRFHSDNPKDYDKQGCLRWLNEVSQKHNQQLHEELSRLRGIYPGVKLIYADYYGAAMEIIENPGRFGIGDPLVACCGGGGRYHTGMECNSTANVWGDPSSFANWDGMHLTEKAYSIIAQGVLNGSFADPPFMQGC</sequence>
<dbReference type="InterPro" id="IPR001087">
    <property type="entry name" value="GDSL"/>
</dbReference>
<evidence type="ECO:0000256" key="1">
    <source>
        <dbReference type="ARBA" id="ARBA00008668"/>
    </source>
</evidence>
<dbReference type="Gene3D" id="3.40.50.1110">
    <property type="entry name" value="SGNH hydrolase"/>
    <property type="match status" value="1"/>
</dbReference>
<keyword evidence="6" id="KW-1185">Reference proteome</keyword>
<dbReference type="InterPro" id="IPR035669">
    <property type="entry name" value="SGNH_plant_lipase-like"/>
</dbReference>
<name>A0ABC9ACQ6_9POAL</name>
<dbReference type="PANTHER" id="PTHR22835:SF549">
    <property type="entry name" value="GDSL ESTERASE_LIPASE"/>
    <property type="match status" value="1"/>
</dbReference>